<accession>A0A916JS04</accession>
<dbReference type="InterPro" id="IPR050490">
    <property type="entry name" value="Bact_solute-bd_prot1"/>
</dbReference>
<dbReference type="Pfam" id="PF13416">
    <property type="entry name" value="SBP_bac_8"/>
    <property type="match status" value="1"/>
</dbReference>
<evidence type="ECO:0000313" key="2">
    <source>
        <dbReference type="EMBL" id="CAG7598043.1"/>
    </source>
</evidence>
<dbReference type="EMBL" id="CAJVAS010000001">
    <property type="protein sequence ID" value="CAG7598043.1"/>
    <property type="molecule type" value="Genomic_DNA"/>
</dbReference>
<gene>
    <name evidence="2" type="ORF">PAESOLCIP111_00193</name>
</gene>
<sequence>MKKKVSVLLACTMALGALAGCGDSQSEKPSAGGNAAGGGKVTVEYWHSMGGKNGEYIDAMIKRFNETHPNIEVVGTFQGAYDEVVTKLQQAIPAKTAPDVTMLERSYVQLFADADVLEDLTPFMKKSNLSSNDFVSGLMGHSTFDKKLVTLPFNRSTPIMHVNKTMLDEMGLKVPTNWDELKQVANALVIKDGSSFKRQGLSMPFDDWYVLAMITQSKGKYFNDQGTSIGFYDNGVGVKVFNYLKDLQKSGALYYPAAKDSGNIVGQMFMDGKIGLLFESTGNIGKFSQTVKFNYVTAYLPKNDVYANPTGGANVAMLSGSKHKDAAWEFINWLMTDPKGGQQFIIDTGYLPFTKKMVESPEMKALFAKEPNRKVAYDQLQYGIDTNKHLAWPGVNQEFRKAMQAIMYDNNDIQATLTTFKKEAERLMSGK</sequence>
<keyword evidence="3" id="KW-1185">Reference proteome</keyword>
<dbReference type="Proteomes" id="UP000693672">
    <property type="component" value="Unassembled WGS sequence"/>
</dbReference>
<feature type="signal peptide" evidence="1">
    <location>
        <begin position="1"/>
        <end position="19"/>
    </location>
</feature>
<feature type="chain" id="PRO_5038798631" description="ABC transporter substrate-binding protein" evidence="1">
    <location>
        <begin position="20"/>
        <end position="431"/>
    </location>
</feature>
<evidence type="ECO:0008006" key="4">
    <source>
        <dbReference type="Google" id="ProtNLM"/>
    </source>
</evidence>
<name>A0A916JS04_9BACL</name>
<proteinExistence type="predicted"/>
<dbReference type="AlphaFoldDB" id="A0A916JS04"/>
<dbReference type="InterPro" id="IPR006059">
    <property type="entry name" value="SBP"/>
</dbReference>
<reference evidence="2" key="1">
    <citation type="submission" date="2021-06" db="EMBL/GenBank/DDBJ databases">
        <authorList>
            <person name="Criscuolo A."/>
        </authorList>
    </citation>
    <scope>NUCLEOTIDE SEQUENCE</scope>
    <source>
        <strain evidence="2">CIP111600</strain>
    </source>
</reference>
<protein>
    <recommendedName>
        <fullName evidence="4">ABC transporter substrate-binding protein</fullName>
    </recommendedName>
</protein>
<dbReference type="RefSeq" id="WP_246627240.1">
    <property type="nucleotide sequence ID" value="NZ_CAJVAS010000001.1"/>
</dbReference>
<evidence type="ECO:0000313" key="3">
    <source>
        <dbReference type="Proteomes" id="UP000693672"/>
    </source>
</evidence>
<comment type="caution">
    <text evidence="2">The sequence shown here is derived from an EMBL/GenBank/DDBJ whole genome shotgun (WGS) entry which is preliminary data.</text>
</comment>
<organism evidence="2 3">
    <name type="scientific">Paenibacillus solanacearum</name>
    <dbReference type="NCBI Taxonomy" id="2048548"/>
    <lineage>
        <taxon>Bacteria</taxon>
        <taxon>Bacillati</taxon>
        <taxon>Bacillota</taxon>
        <taxon>Bacilli</taxon>
        <taxon>Bacillales</taxon>
        <taxon>Paenibacillaceae</taxon>
        <taxon>Paenibacillus</taxon>
    </lineage>
</organism>
<dbReference type="PROSITE" id="PS51257">
    <property type="entry name" value="PROKAR_LIPOPROTEIN"/>
    <property type="match status" value="1"/>
</dbReference>
<dbReference type="PANTHER" id="PTHR43649">
    <property type="entry name" value="ARABINOSE-BINDING PROTEIN-RELATED"/>
    <property type="match status" value="1"/>
</dbReference>
<evidence type="ECO:0000256" key="1">
    <source>
        <dbReference type="SAM" id="SignalP"/>
    </source>
</evidence>
<dbReference type="CDD" id="cd14748">
    <property type="entry name" value="PBP2_UgpB"/>
    <property type="match status" value="1"/>
</dbReference>
<dbReference type="PANTHER" id="PTHR43649:SF12">
    <property type="entry name" value="DIACETYLCHITOBIOSE BINDING PROTEIN DASA"/>
    <property type="match status" value="1"/>
</dbReference>
<keyword evidence="1" id="KW-0732">Signal</keyword>